<dbReference type="GO" id="GO:0000271">
    <property type="term" value="P:polysaccharide biosynthetic process"/>
    <property type="evidence" value="ECO:0007669"/>
    <property type="project" value="InterPro"/>
</dbReference>
<dbReference type="PANTHER" id="PTHR38459">
    <property type="entry name" value="PROPHAGE BACTOPRENOL-LINKED GLUCOSE TRANSLOCASE HOMOLOG"/>
    <property type="match status" value="1"/>
</dbReference>
<dbReference type="EMBL" id="QYBC01000001">
    <property type="protein sequence ID" value="RYB07668.1"/>
    <property type="molecule type" value="Genomic_DNA"/>
</dbReference>
<evidence type="ECO:0000256" key="4">
    <source>
        <dbReference type="ARBA" id="ARBA00022989"/>
    </source>
</evidence>
<keyword evidence="3 7" id="KW-0812">Transmembrane</keyword>
<gene>
    <name evidence="9" type="ORF">D3272_00605</name>
</gene>
<keyword evidence="4 7" id="KW-1133">Transmembrane helix</keyword>
<dbReference type="Pfam" id="PF04138">
    <property type="entry name" value="GtrA_DPMS_TM"/>
    <property type="match status" value="1"/>
</dbReference>
<evidence type="ECO:0000256" key="6">
    <source>
        <dbReference type="SAM" id="MobiDB-lite"/>
    </source>
</evidence>
<dbReference type="AlphaFoldDB" id="A0A4Q2RGT0"/>
<comment type="caution">
    <text evidence="9">The sequence shown here is derived from an EMBL/GenBank/DDBJ whole genome shotgun (WGS) entry which is preliminary data.</text>
</comment>
<evidence type="ECO:0000256" key="5">
    <source>
        <dbReference type="ARBA" id="ARBA00023136"/>
    </source>
</evidence>
<dbReference type="OrthoDB" id="7360864at2"/>
<feature type="compositionally biased region" description="Basic and acidic residues" evidence="6">
    <location>
        <begin position="8"/>
        <end position="17"/>
    </location>
</feature>
<sequence>MQAGGEHQQGEAGERPARQQRRQPAQHGGFGEEARRGDGFGIAEGAARAVVGRKRQNGEHDRGGDPVRRQPARQRHGGRQPGEEPDPDERHRDPVGGSCAEQRAHQRPQQAETRLGVLGEQQVAPEPAGIAVGEAPPDVDPRVLDEAGIGVQDQHRRHQQRPGGERPSAPARRGPRRGLGLRHGSASSGAASPPGRPGAIGLLVGERSLRAGSGPGEAERPCLPRLKVPGPMLSAMTQMADSGRARPSFASGGRRAELRRAALFLAVGGLGLAADAAIFSALQGLDASRPAARAASLACATLVTFALNRRYTFAATARRGGGDLARYAAVTLLAQGFSYALFLALSAAAPALPALAALVAAAAAATLLSFTGQRFFTFRGA</sequence>
<feature type="transmembrane region" description="Helical" evidence="7">
    <location>
        <begin position="351"/>
        <end position="370"/>
    </location>
</feature>
<reference evidence="9 10" key="1">
    <citation type="submission" date="2018-09" db="EMBL/GenBank/DDBJ databases">
        <authorList>
            <person name="Grouzdev D.S."/>
            <person name="Krutkina M.S."/>
        </authorList>
    </citation>
    <scope>NUCLEOTIDE SEQUENCE [LARGE SCALE GENOMIC DNA]</scope>
    <source>
        <strain evidence="9 10">RmlP001</strain>
    </source>
</reference>
<accession>A0A4Q2RGT0</accession>
<keyword evidence="5 7" id="KW-0472">Membrane</keyword>
<feature type="region of interest" description="Disordered" evidence="6">
    <location>
        <begin position="210"/>
        <end position="229"/>
    </location>
</feature>
<evidence type="ECO:0000256" key="1">
    <source>
        <dbReference type="ARBA" id="ARBA00004141"/>
    </source>
</evidence>
<feature type="compositionally biased region" description="Low complexity" evidence="6">
    <location>
        <begin position="182"/>
        <end position="199"/>
    </location>
</feature>
<comment type="similarity">
    <text evidence="2">Belongs to the GtrA family.</text>
</comment>
<keyword evidence="10" id="KW-1185">Reference proteome</keyword>
<feature type="compositionally biased region" description="Low complexity" evidence="6">
    <location>
        <begin position="161"/>
        <end position="172"/>
    </location>
</feature>
<feature type="compositionally biased region" description="Basic and acidic residues" evidence="6">
    <location>
        <begin position="56"/>
        <end position="68"/>
    </location>
</feature>
<reference evidence="9 10" key="2">
    <citation type="submission" date="2019-02" db="EMBL/GenBank/DDBJ databases">
        <title>'Lichenibacterium ramalinii' gen. nov. sp. nov., 'Lichenibacterium minor' gen. nov. sp. nov.</title>
        <authorList>
            <person name="Pankratov T."/>
        </authorList>
    </citation>
    <scope>NUCLEOTIDE SEQUENCE [LARGE SCALE GENOMIC DNA]</scope>
    <source>
        <strain evidence="9 10">RmlP001</strain>
    </source>
</reference>
<dbReference type="InterPro" id="IPR051401">
    <property type="entry name" value="GtrA_CellWall_Glycosyl"/>
</dbReference>
<evidence type="ECO:0000256" key="7">
    <source>
        <dbReference type="SAM" id="Phobius"/>
    </source>
</evidence>
<evidence type="ECO:0000256" key="3">
    <source>
        <dbReference type="ARBA" id="ARBA00022692"/>
    </source>
</evidence>
<protein>
    <recommendedName>
        <fullName evidence="8">GtrA/DPMS transmembrane domain-containing protein</fullName>
    </recommendedName>
</protein>
<evidence type="ECO:0000313" key="9">
    <source>
        <dbReference type="EMBL" id="RYB07668.1"/>
    </source>
</evidence>
<dbReference type="PANTHER" id="PTHR38459:SF1">
    <property type="entry name" value="PROPHAGE BACTOPRENOL-LINKED GLUCOSE TRANSLOCASE HOMOLOG"/>
    <property type="match status" value="1"/>
</dbReference>
<feature type="transmembrane region" description="Helical" evidence="7">
    <location>
        <begin position="261"/>
        <end position="282"/>
    </location>
</feature>
<feature type="domain" description="GtrA/DPMS transmembrane" evidence="8">
    <location>
        <begin position="264"/>
        <end position="378"/>
    </location>
</feature>
<evidence type="ECO:0000259" key="8">
    <source>
        <dbReference type="Pfam" id="PF04138"/>
    </source>
</evidence>
<feature type="transmembrane region" description="Helical" evidence="7">
    <location>
        <begin position="324"/>
        <end position="345"/>
    </location>
</feature>
<proteinExistence type="inferred from homology"/>
<dbReference type="GO" id="GO:0005886">
    <property type="term" value="C:plasma membrane"/>
    <property type="evidence" value="ECO:0007669"/>
    <property type="project" value="TreeGrafter"/>
</dbReference>
<comment type="subcellular location">
    <subcellularLocation>
        <location evidence="1">Membrane</location>
        <topology evidence="1">Multi-pass membrane protein</topology>
    </subcellularLocation>
</comment>
<evidence type="ECO:0000256" key="2">
    <source>
        <dbReference type="ARBA" id="ARBA00009399"/>
    </source>
</evidence>
<feature type="region of interest" description="Disordered" evidence="6">
    <location>
        <begin position="1"/>
        <end position="201"/>
    </location>
</feature>
<organism evidence="9 10">
    <name type="scientific">Lichenibacterium ramalinae</name>
    <dbReference type="NCBI Taxonomy" id="2316527"/>
    <lineage>
        <taxon>Bacteria</taxon>
        <taxon>Pseudomonadati</taxon>
        <taxon>Pseudomonadota</taxon>
        <taxon>Alphaproteobacteria</taxon>
        <taxon>Hyphomicrobiales</taxon>
        <taxon>Lichenihabitantaceae</taxon>
        <taxon>Lichenibacterium</taxon>
    </lineage>
</organism>
<dbReference type="Proteomes" id="UP000289411">
    <property type="component" value="Unassembled WGS sequence"/>
</dbReference>
<feature type="transmembrane region" description="Helical" evidence="7">
    <location>
        <begin position="294"/>
        <end position="312"/>
    </location>
</feature>
<name>A0A4Q2RGT0_9HYPH</name>
<evidence type="ECO:0000313" key="10">
    <source>
        <dbReference type="Proteomes" id="UP000289411"/>
    </source>
</evidence>
<dbReference type="InterPro" id="IPR007267">
    <property type="entry name" value="GtrA_DPMS_TM"/>
</dbReference>